<dbReference type="InterPro" id="IPR006153">
    <property type="entry name" value="Cation/H_exchanger_TM"/>
</dbReference>
<keyword evidence="4 10" id="KW-0812">Transmembrane</keyword>
<evidence type="ECO:0000313" key="12">
    <source>
        <dbReference type="EMBL" id="GAA4469925.1"/>
    </source>
</evidence>
<feature type="transmembrane region" description="Helical" evidence="10">
    <location>
        <begin position="246"/>
        <end position="279"/>
    </location>
</feature>
<keyword evidence="3" id="KW-0050">Antiport</keyword>
<gene>
    <name evidence="12" type="ORF">GCM10023156_62660</name>
</gene>
<feature type="domain" description="Cation/H+ exchanger transmembrane" evidence="11">
    <location>
        <begin position="17"/>
        <end position="412"/>
    </location>
</feature>
<organism evidence="12 13">
    <name type="scientific">Novipirellula rosea</name>
    <dbReference type="NCBI Taxonomy" id="1031540"/>
    <lineage>
        <taxon>Bacteria</taxon>
        <taxon>Pseudomonadati</taxon>
        <taxon>Planctomycetota</taxon>
        <taxon>Planctomycetia</taxon>
        <taxon>Pirellulales</taxon>
        <taxon>Pirellulaceae</taxon>
        <taxon>Novipirellula</taxon>
    </lineage>
</organism>
<name>A0ABP8NRJ0_9BACT</name>
<feature type="transmembrane region" description="Helical" evidence="10">
    <location>
        <begin position="299"/>
        <end position="320"/>
    </location>
</feature>
<feature type="transmembrane region" description="Helical" evidence="10">
    <location>
        <begin position="391"/>
        <end position="410"/>
    </location>
</feature>
<keyword evidence="9" id="KW-0739">Sodium transport</keyword>
<sequence length="417" mass="43803">MNELSLLLLLLTVLSLALMTMRWVSARLDQPSVLGELLLGVMLGNLGVWFGEPLFEIIMSPDSSEPLAESVPVAAHVATVFQALAELGAVLLLFTAGLETSVSKMRRVGGRATIVALVGVVAPFSLAYLTCLLLHVEMDVVGHLFLAATLSATSVGITASVLKDLKAIERPESEVILGAAVIDDVLGLVLLAIVSRIAISGSVDGFLIGKTLVIALLFIVAVIFAGERLAARGLAITRRLDKQDGLLYSALAFAFAVSWIAQSVGLAAIVGAFAAGLVTRNSTANGKPENNGFQAKSTVLAAVSPIERFLSPLFFLYVGMQVDVRFFLNSQTLLLALVFCVCAVIGKLVAGLVAGRDLDRLSIGIGMVPRGEVGLVLLGAGRSLEVISDSLFAALVIVVFVTTLITPPALKWAMGRE</sequence>
<evidence type="ECO:0000256" key="7">
    <source>
        <dbReference type="ARBA" id="ARBA00023065"/>
    </source>
</evidence>
<keyword evidence="6" id="KW-0915">Sodium</keyword>
<dbReference type="PANTHER" id="PTHR43562:SF3">
    <property type="entry name" value="SODIUM ION_PROTON EXCHANGER (EUROFUNG)"/>
    <property type="match status" value="1"/>
</dbReference>
<evidence type="ECO:0000256" key="9">
    <source>
        <dbReference type="ARBA" id="ARBA00023201"/>
    </source>
</evidence>
<evidence type="ECO:0000256" key="8">
    <source>
        <dbReference type="ARBA" id="ARBA00023136"/>
    </source>
</evidence>
<evidence type="ECO:0000259" key="11">
    <source>
        <dbReference type="Pfam" id="PF00999"/>
    </source>
</evidence>
<feature type="transmembrane region" description="Helical" evidence="10">
    <location>
        <begin position="73"/>
        <end position="94"/>
    </location>
</feature>
<dbReference type="PANTHER" id="PTHR43562">
    <property type="entry name" value="NAPA-TYPE SODIUM/HYDROGEN ANTIPORTER"/>
    <property type="match status" value="1"/>
</dbReference>
<dbReference type="RefSeq" id="WP_345327603.1">
    <property type="nucleotide sequence ID" value="NZ_BAABGA010000107.1"/>
</dbReference>
<reference evidence="13" key="1">
    <citation type="journal article" date="2019" name="Int. J. Syst. Evol. Microbiol.">
        <title>The Global Catalogue of Microorganisms (GCM) 10K type strain sequencing project: providing services to taxonomists for standard genome sequencing and annotation.</title>
        <authorList>
            <consortium name="The Broad Institute Genomics Platform"/>
            <consortium name="The Broad Institute Genome Sequencing Center for Infectious Disease"/>
            <person name="Wu L."/>
            <person name="Ma J."/>
        </authorList>
    </citation>
    <scope>NUCLEOTIDE SEQUENCE [LARGE SCALE GENOMIC DNA]</scope>
    <source>
        <strain evidence="13">JCM 17759</strain>
    </source>
</reference>
<keyword evidence="2" id="KW-0813">Transport</keyword>
<evidence type="ECO:0000256" key="1">
    <source>
        <dbReference type="ARBA" id="ARBA00004141"/>
    </source>
</evidence>
<keyword evidence="5 10" id="KW-1133">Transmembrane helix</keyword>
<keyword evidence="7" id="KW-0406">Ion transport</keyword>
<evidence type="ECO:0000313" key="13">
    <source>
        <dbReference type="Proteomes" id="UP001500840"/>
    </source>
</evidence>
<comment type="subcellular location">
    <subcellularLocation>
        <location evidence="1">Membrane</location>
        <topology evidence="1">Multi-pass membrane protein</topology>
    </subcellularLocation>
</comment>
<dbReference type="EMBL" id="BAABGA010000107">
    <property type="protein sequence ID" value="GAA4469925.1"/>
    <property type="molecule type" value="Genomic_DNA"/>
</dbReference>
<evidence type="ECO:0000256" key="3">
    <source>
        <dbReference type="ARBA" id="ARBA00022449"/>
    </source>
</evidence>
<feature type="transmembrane region" description="Helical" evidence="10">
    <location>
        <begin position="205"/>
        <end position="225"/>
    </location>
</feature>
<accession>A0ABP8NRJ0</accession>
<evidence type="ECO:0000256" key="4">
    <source>
        <dbReference type="ARBA" id="ARBA00022692"/>
    </source>
</evidence>
<evidence type="ECO:0000256" key="10">
    <source>
        <dbReference type="SAM" id="Phobius"/>
    </source>
</evidence>
<comment type="caution">
    <text evidence="12">The sequence shown here is derived from an EMBL/GenBank/DDBJ whole genome shotgun (WGS) entry which is preliminary data.</text>
</comment>
<protein>
    <submittedName>
        <fullName evidence="12">Cation:proton antiporter</fullName>
    </submittedName>
</protein>
<feature type="transmembrane region" description="Helical" evidence="10">
    <location>
        <begin position="174"/>
        <end position="199"/>
    </location>
</feature>
<evidence type="ECO:0000256" key="6">
    <source>
        <dbReference type="ARBA" id="ARBA00023053"/>
    </source>
</evidence>
<feature type="transmembrane region" description="Helical" evidence="10">
    <location>
        <begin position="114"/>
        <end position="136"/>
    </location>
</feature>
<proteinExistence type="predicted"/>
<evidence type="ECO:0000256" key="2">
    <source>
        <dbReference type="ARBA" id="ARBA00022448"/>
    </source>
</evidence>
<feature type="transmembrane region" description="Helical" evidence="10">
    <location>
        <begin position="142"/>
        <end position="162"/>
    </location>
</feature>
<dbReference type="Proteomes" id="UP001500840">
    <property type="component" value="Unassembled WGS sequence"/>
</dbReference>
<keyword evidence="8 10" id="KW-0472">Membrane</keyword>
<evidence type="ECO:0000256" key="5">
    <source>
        <dbReference type="ARBA" id="ARBA00022989"/>
    </source>
</evidence>
<feature type="transmembrane region" description="Helical" evidence="10">
    <location>
        <begin position="332"/>
        <end position="354"/>
    </location>
</feature>
<dbReference type="InterPro" id="IPR038770">
    <property type="entry name" value="Na+/solute_symporter_sf"/>
</dbReference>
<dbReference type="Pfam" id="PF00999">
    <property type="entry name" value="Na_H_Exchanger"/>
    <property type="match status" value="1"/>
</dbReference>
<dbReference type="Gene3D" id="1.20.1530.20">
    <property type="match status" value="1"/>
</dbReference>
<keyword evidence="13" id="KW-1185">Reference proteome</keyword>